<proteinExistence type="predicted"/>
<sequence>MIRRFTHPVGECRIPIPTTNADWRSSVRCEERAAYTVPDHEILESCQNEELNINKIYFRLKVSQRAQNTEEQEVVIYAPVRYLNFSNNPASDQVSKYLQLISGDCLFPLISTDFPSCGYIAAAKSISETKQLIEAIFTVYNEIESPDLEQSKASLRYLGMSKMNGIVDFYRYE</sequence>
<accession>A2CBX9</accession>
<dbReference type="Proteomes" id="UP000002274">
    <property type="component" value="Chromosome"/>
</dbReference>
<dbReference type="EMBL" id="CP000554">
    <property type="protein sequence ID" value="ABM78989.1"/>
    <property type="molecule type" value="Genomic_DNA"/>
</dbReference>
<name>A2CBX9_PROM3</name>
<reference evidence="1 2" key="1">
    <citation type="journal article" date="2007" name="PLoS Genet.">
        <title>Patterns and implications of gene gain and loss in the evolution of Prochlorococcus.</title>
        <authorList>
            <person name="Kettler G.C."/>
            <person name="Martiny A.C."/>
            <person name="Huang K."/>
            <person name="Zucker J."/>
            <person name="Coleman M.L."/>
            <person name="Rodrigue S."/>
            <person name="Chen F."/>
            <person name="Lapidus A."/>
            <person name="Ferriera S."/>
            <person name="Johnson J."/>
            <person name="Steglich C."/>
            <person name="Church G.M."/>
            <person name="Richardson P."/>
            <person name="Chisholm S.W."/>
        </authorList>
    </citation>
    <scope>NUCLEOTIDE SEQUENCE [LARGE SCALE GENOMIC DNA]</scope>
    <source>
        <strain evidence="1 2">MIT 9303</strain>
    </source>
</reference>
<dbReference type="AlphaFoldDB" id="A2CBX9"/>
<protein>
    <submittedName>
        <fullName evidence="1">Uncharacterized protein</fullName>
    </submittedName>
</protein>
<evidence type="ECO:0000313" key="2">
    <source>
        <dbReference type="Proteomes" id="UP000002274"/>
    </source>
</evidence>
<evidence type="ECO:0000313" key="1">
    <source>
        <dbReference type="EMBL" id="ABM78989.1"/>
    </source>
</evidence>
<gene>
    <name evidence="1" type="ordered locus">P9303_22541</name>
</gene>
<dbReference type="HOGENOM" id="CLU_1546270_0_0_3"/>
<dbReference type="KEGG" id="pmf:P9303_22541"/>
<organism evidence="1 2">
    <name type="scientific">Prochlorococcus marinus (strain MIT 9303)</name>
    <dbReference type="NCBI Taxonomy" id="59922"/>
    <lineage>
        <taxon>Bacteria</taxon>
        <taxon>Bacillati</taxon>
        <taxon>Cyanobacteriota</taxon>
        <taxon>Cyanophyceae</taxon>
        <taxon>Synechococcales</taxon>
        <taxon>Prochlorococcaceae</taxon>
        <taxon>Prochlorococcus</taxon>
    </lineage>
</organism>